<sequence length="157" mass="17992">MKKILNREFWVVFTTLNIIALMGYFAFSFISYEIVTGHIIGIISFIVFLMSIVIPTNFMFNIKNDAKSSKKMKAYAVMLFLIFSLCNLLIITLAGLINYGVSTIKEIKITMISPINLFVIPTPYIIFSIQTLVAFLKNYITNIKLKRREENGQNIKS</sequence>
<protein>
    <recommendedName>
        <fullName evidence="4">DUF2798 domain-containing protein</fullName>
    </recommendedName>
</protein>
<evidence type="ECO:0008006" key="4">
    <source>
        <dbReference type="Google" id="ProtNLM"/>
    </source>
</evidence>
<reference evidence="2" key="1">
    <citation type="submission" date="2023-11" db="EMBL/GenBank/DDBJ databases">
        <title>Completed genome sequence of Mycoplasma equirhinis type strain M432/72.</title>
        <authorList>
            <person name="Spergser J."/>
        </authorList>
    </citation>
    <scope>NUCLEOTIDE SEQUENCE [LARGE SCALE GENOMIC DNA]</scope>
    <source>
        <strain evidence="2">M432/72</strain>
    </source>
</reference>
<keyword evidence="1" id="KW-0812">Transmembrane</keyword>
<dbReference type="RefSeq" id="WP_140031316.1">
    <property type="nucleotide sequence ID" value="NZ_AP027305.1"/>
</dbReference>
<dbReference type="Proteomes" id="UP001303601">
    <property type="component" value="Chromosome"/>
</dbReference>
<evidence type="ECO:0000313" key="2">
    <source>
        <dbReference type="EMBL" id="WPB53837.1"/>
    </source>
</evidence>
<feature type="transmembrane region" description="Helical" evidence="1">
    <location>
        <begin position="38"/>
        <end position="62"/>
    </location>
</feature>
<organism evidence="2 3">
    <name type="scientific">Metamycoplasma equirhinis</name>
    <dbReference type="NCBI Taxonomy" id="92402"/>
    <lineage>
        <taxon>Bacteria</taxon>
        <taxon>Bacillati</taxon>
        <taxon>Mycoplasmatota</taxon>
        <taxon>Mycoplasmoidales</taxon>
        <taxon>Metamycoplasmataceae</taxon>
        <taxon>Metamycoplasma</taxon>
    </lineage>
</organism>
<keyword evidence="1" id="KW-1133">Transmembrane helix</keyword>
<keyword evidence="3" id="KW-1185">Reference proteome</keyword>
<evidence type="ECO:0000256" key="1">
    <source>
        <dbReference type="SAM" id="Phobius"/>
    </source>
</evidence>
<feature type="transmembrane region" description="Helical" evidence="1">
    <location>
        <begin position="9"/>
        <end position="32"/>
    </location>
</feature>
<gene>
    <name evidence="2" type="ORF">R9B83_02500</name>
</gene>
<name>A0ABZ0P9Y9_9BACT</name>
<evidence type="ECO:0000313" key="3">
    <source>
        <dbReference type="Proteomes" id="UP001303601"/>
    </source>
</evidence>
<dbReference type="EMBL" id="CP137845">
    <property type="protein sequence ID" value="WPB53837.1"/>
    <property type="molecule type" value="Genomic_DNA"/>
</dbReference>
<keyword evidence="1" id="KW-0472">Membrane</keyword>
<dbReference type="GeneID" id="94493745"/>
<feature type="transmembrane region" description="Helical" evidence="1">
    <location>
        <begin position="74"/>
        <end position="97"/>
    </location>
</feature>
<feature type="transmembrane region" description="Helical" evidence="1">
    <location>
        <begin position="117"/>
        <end position="140"/>
    </location>
</feature>
<proteinExistence type="predicted"/>
<accession>A0ABZ0P9Y9</accession>